<name>A0AAD4VMX4_PRUDU</name>
<dbReference type="EMBL" id="JAJFAZ020000005">
    <property type="protein sequence ID" value="KAI5327388.1"/>
    <property type="molecule type" value="Genomic_DNA"/>
</dbReference>
<gene>
    <name evidence="2" type="ORF">L3X38_026784</name>
</gene>
<evidence type="ECO:0000256" key="1">
    <source>
        <dbReference type="SAM" id="SignalP"/>
    </source>
</evidence>
<dbReference type="AlphaFoldDB" id="A0AAD4VMX4"/>
<reference evidence="2 3" key="1">
    <citation type="journal article" date="2022" name="G3 (Bethesda)">
        <title>Whole-genome sequence and methylome profiling of the almond [Prunus dulcis (Mill.) D.A. Webb] cultivar 'Nonpareil'.</title>
        <authorList>
            <person name="D'Amico-Willman K.M."/>
            <person name="Ouma W.Z."/>
            <person name="Meulia T."/>
            <person name="Sideli G.M."/>
            <person name="Gradziel T.M."/>
            <person name="Fresnedo-Ramirez J."/>
        </authorList>
    </citation>
    <scope>NUCLEOTIDE SEQUENCE [LARGE SCALE GENOMIC DNA]</scope>
    <source>
        <strain evidence="2">Clone GOH B32 T37-40</strain>
    </source>
</reference>
<feature type="signal peptide" evidence="1">
    <location>
        <begin position="1"/>
        <end position="24"/>
    </location>
</feature>
<evidence type="ECO:0000313" key="3">
    <source>
        <dbReference type="Proteomes" id="UP001054821"/>
    </source>
</evidence>
<comment type="caution">
    <text evidence="2">The sequence shown here is derived from an EMBL/GenBank/DDBJ whole genome shotgun (WGS) entry which is preliminary data.</text>
</comment>
<feature type="chain" id="PRO_5042214685" evidence="1">
    <location>
        <begin position="25"/>
        <end position="94"/>
    </location>
</feature>
<dbReference type="Proteomes" id="UP001054821">
    <property type="component" value="Chromosome 5"/>
</dbReference>
<evidence type="ECO:0000313" key="2">
    <source>
        <dbReference type="EMBL" id="KAI5327388.1"/>
    </source>
</evidence>
<sequence length="94" mass="10565">MVQFRALNRIVLMLLLVIFASSSSVWINSASASAAMEERAVRILQEDKVRGLQGMQAWDRKTWMNHGSFRSPRKHLANPTATAQLPFQASQLPV</sequence>
<proteinExistence type="predicted"/>
<keyword evidence="3" id="KW-1185">Reference proteome</keyword>
<keyword evidence="1" id="KW-0732">Signal</keyword>
<protein>
    <submittedName>
        <fullName evidence="2">Uncharacterized protein</fullName>
    </submittedName>
</protein>
<accession>A0AAD4VMX4</accession>
<organism evidence="2 3">
    <name type="scientific">Prunus dulcis</name>
    <name type="common">Almond</name>
    <name type="synonym">Amygdalus dulcis</name>
    <dbReference type="NCBI Taxonomy" id="3755"/>
    <lineage>
        <taxon>Eukaryota</taxon>
        <taxon>Viridiplantae</taxon>
        <taxon>Streptophyta</taxon>
        <taxon>Embryophyta</taxon>
        <taxon>Tracheophyta</taxon>
        <taxon>Spermatophyta</taxon>
        <taxon>Magnoliopsida</taxon>
        <taxon>eudicotyledons</taxon>
        <taxon>Gunneridae</taxon>
        <taxon>Pentapetalae</taxon>
        <taxon>rosids</taxon>
        <taxon>fabids</taxon>
        <taxon>Rosales</taxon>
        <taxon>Rosaceae</taxon>
        <taxon>Amygdaloideae</taxon>
        <taxon>Amygdaleae</taxon>
        <taxon>Prunus</taxon>
    </lineage>
</organism>